<comment type="similarity">
    <text evidence="7">Belongs to the IspG family.</text>
</comment>
<comment type="function">
    <text evidence="7">Converts 2C-methyl-D-erythritol 2,4-cyclodiphosphate (ME-2,4cPP) into 1-hydroxy-2-methyl-2-(E)-butenyl 4-diphosphate.</text>
</comment>
<dbReference type="InterPro" id="IPR058579">
    <property type="entry name" value="IspG_C"/>
</dbReference>
<dbReference type="UniPathway" id="UPA00056">
    <property type="reaction ID" value="UER00096"/>
</dbReference>
<feature type="domain" description="IspG TIM-barrel" evidence="8">
    <location>
        <begin position="6"/>
        <end position="239"/>
    </location>
</feature>
<dbReference type="GO" id="GO:0016114">
    <property type="term" value="P:terpenoid biosynthetic process"/>
    <property type="evidence" value="ECO:0007669"/>
    <property type="project" value="InterPro"/>
</dbReference>
<dbReference type="InterPro" id="IPR058578">
    <property type="entry name" value="IspG_TIM"/>
</dbReference>
<keyword evidence="5 7" id="KW-0411">Iron-sulfur</keyword>
<dbReference type="GO" id="GO:0005506">
    <property type="term" value="F:iron ion binding"/>
    <property type="evidence" value="ECO:0007669"/>
    <property type="project" value="InterPro"/>
</dbReference>
<evidence type="ECO:0000256" key="4">
    <source>
        <dbReference type="ARBA" id="ARBA00023004"/>
    </source>
</evidence>
<dbReference type="InterPro" id="IPR016425">
    <property type="entry name" value="IspG_bac"/>
</dbReference>
<feature type="binding site" evidence="7">
    <location>
        <position position="261"/>
    </location>
    <ligand>
        <name>[4Fe-4S] cluster</name>
        <dbReference type="ChEBI" id="CHEBI:49883"/>
    </ligand>
</feature>
<dbReference type="GO" id="GO:0046429">
    <property type="term" value="F:4-hydroxy-3-methylbut-2-en-1-yl diphosphate synthase activity (ferredoxin)"/>
    <property type="evidence" value="ECO:0007669"/>
    <property type="project" value="UniProtKB-UniRule"/>
</dbReference>
<comment type="caution">
    <text evidence="10">The sequence shown here is derived from an EMBL/GenBank/DDBJ whole genome shotgun (WGS) entry which is preliminary data.</text>
</comment>
<dbReference type="NCBIfam" id="TIGR00612">
    <property type="entry name" value="ispG_gcpE"/>
    <property type="match status" value="1"/>
</dbReference>
<feature type="binding site" evidence="7">
    <location>
        <position position="258"/>
    </location>
    <ligand>
        <name>[4Fe-4S] cluster</name>
        <dbReference type="ChEBI" id="CHEBI:49883"/>
    </ligand>
</feature>
<dbReference type="InterPro" id="IPR011005">
    <property type="entry name" value="Dihydropteroate_synth-like_sf"/>
</dbReference>
<evidence type="ECO:0000313" key="10">
    <source>
        <dbReference type="EMBL" id="HGW60753.1"/>
    </source>
</evidence>
<dbReference type="Pfam" id="PF26540">
    <property type="entry name" value="GcpE_C"/>
    <property type="match status" value="1"/>
</dbReference>
<protein>
    <recommendedName>
        <fullName evidence="7">4-hydroxy-3-methylbut-2-en-1-yl diphosphate synthase (flavodoxin)</fullName>
        <ecNumber evidence="7">1.17.7.3</ecNumber>
    </recommendedName>
    <alternativeName>
        <fullName evidence="7">1-hydroxy-2-methyl-2-(E)-butenyl 4-diphosphate synthase</fullName>
    </alternativeName>
</protein>
<evidence type="ECO:0000256" key="6">
    <source>
        <dbReference type="ARBA" id="ARBA00023229"/>
    </source>
</evidence>
<comment type="cofactor">
    <cofactor evidence="7">
        <name>[4Fe-4S] cluster</name>
        <dbReference type="ChEBI" id="CHEBI:49883"/>
    </cofactor>
    <text evidence="7">Binds 1 [4Fe-4S] cluster.</text>
</comment>
<dbReference type="EMBL" id="DTHV01000147">
    <property type="protein sequence ID" value="HGW60753.1"/>
    <property type="molecule type" value="Genomic_DNA"/>
</dbReference>
<dbReference type="SUPFAM" id="SSF51717">
    <property type="entry name" value="Dihydropteroate synthetase-like"/>
    <property type="match status" value="1"/>
</dbReference>
<keyword evidence="6 7" id="KW-0414">Isoprene biosynthesis</keyword>
<dbReference type="PANTHER" id="PTHR30454">
    <property type="entry name" value="4-HYDROXY-3-METHYLBUT-2-EN-1-YL DIPHOSPHATE SYNTHASE"/>
    <property type="match status" value="1"/>
</dbReference>
<dbReference type="NCBIfam" id="NF001540">
    <property type="entry name" value="PRK00366.1"/>
    <property type="match status" value="1"/>
</dbReference>
<evidence type="ECO:0000256" key="2">
    <source>
        <dbReference type="ARBA" id="ARBA00022723"/>
    </source>
</evidence>
<dbReference type="InterPro" id="IPR045854">
    <property type="entry name" value="NO2/SO3_Rdtase_4Fe4S_sf"/>
</dbReference>
<organism evidence="10">
    <name type="scientific">Caldisericum exile</name>
    <dbReference type="NCBI Taxonomy" id="693075"/>
    <lineage>
        <taxon>Bacteria</taxon>
        <taxon>Pseudomonadati</taxon>
        <taxon>Caldisericota/Cryosericota group</taxon>
        <taxon>Caldisericota</taxon>
        <taxon>Caldisericia</taxon>
        <taxon>Caldisericales</taxon>
        <taxon>Caldisericaceae</taxon>
        <taxon>Caldisericum</taxon>
    </lineage>
</organism>
<name>A0A7C4U4E3_9BACT</name>
<reference evidence="10" key="1">
    <citation type="journal article" date="2020" name="mSystems">
        <title>Genome- and Community-Level Interaction Insights into Carbon Utilization and Element Cycling Functions of Hydrothermarchaeota in Hydrothermal Sediment.</title>
        <authorList>
            <person name="Zhou Z."/>
            <person name="Liu Y."/>
            <person name="Xu W."/>
            <person name="Pan J."/>
            <person name="Luo Z.H."/>
            <person name="Li M."/>
        </authorList>
    </citation>
    <scope>NUCLEOTIDE SEQUENCE [LARGE SCALE GENOMIC DNA]</scope>
    <source>
        <strain evidence="10">SpSt-794</strain>
    </source>
</reference>
<accession>A0A7C4U4E3</accession>
<dbReference type="EC" id="1.17.7.3" evidence="7"/>
<dbReference type="AlphaFoldDB" id="A0A7C4U4E3"/>
<evidence type="ECO:0000256" key="5">
    <source>
        <dbReference type="ARBA" id="ARBA00023014"/>
    </source>
</evidence>
<feature type="binding site" evidence="7">
    <location>
        <position position="300"/>
    </location>
    <ligand>
        <name>[4Fe-4S] cluster</name>
        <dbReference type="ChEBI" id="CHEBI:49883"/>
    </ligand>
</feature>
<proteinExistence type="inferred from homology"/>
<dbReference type="GO" id="GO:0141197">
    <property type="term" value="F:4-hydroxy-3-methylbut-2-enyl-diphosphate synthase activity (flavodoxin)"/>
    <property type="evidence" value="ECO:0007669"/>
    <property type="project" value="UniProtKB-EC"/>
</dbReference>
<keyword evidence="3 7" id="KW-0560">Oxidoreductase</keyword>
<evidence type="ECO:0000259" key="8">
    <source>
        <dbReference type="Pfam" id="PF04551"/>
    </source>
</evidence>
<dbReference type="PANTHER" id="PTHR30454:SF0">
    <property type="entry name" value="4-HYDROXY-3-METHYLBUT-2-EN-1-YL DIPHOSPHATE SYNTHASE (FERREDOXIN), CHLOROPLASTIC"/>
    <property type="match status" value="1"/>
</dbReference>
<feature type="domain" description="IspG C-terminal" evidence="9">
    <location>
        <begin position="254"/>
        <end position="342"/>
    </location>
</feature>
<comment type="pathway">
    <text evidence="7">Isoprenoid biosynthesis; isopentenyl diphosphate biosynthesis via DXP pathway; isopentenyl diphosphate from 1-deoxy-D-xylulose 5-phosphate: step 5/6.</text>
</comment>
<evidence type="ECO:0000256" key="3">
    <source>
        <dbReference type="ARBA" id="ARBA00023002"/>
    </source>
</evidence>
<evidence type="ECO:0000256" key="7">
    <source>
        <dbReference type="HAMAP-Rule" id="MF_00159"/>
    </source>
</evidence>
<keyword evidence="2 7" id="KW-0479">Metal-binding</keyword>
<dbReference type="PIRSF" id="PIRSF004640">
    <property type="entry name" value="IspG"/>
    <property type="match status" value="1"/>
</dbReference>
<dbReference type="HAMAP" id="MF_00159">
    <property type="entry name" value="IspG"/>
    <property type="match status" value="1"/>
</dbReference>
<evidence type="ECO:0000259" key="9">
    <source>
        <dbReference type="Pfam" id="PF26540"/>
    </source>
</evidence>
<dbReference type="InterPro" id="IPR004588">
    <property type="entry name" value="IspG_bac-typ"/>
</dbReference>
<feature type="binding site" evidence="7">
    <location>
        <position position="293"/>
    </location>
    <ligand>
        <name>[4Fe-4S] cluster</name>
        <dbReference type="ChEBI" id="CHEBI:49883"/>
    </ligand>
</feature>
<keyword evidence="4 7" id="KW-0408">Iron</keyword>
<dbReference type="GO" id="GO:0019288">
    <property type="term" value="P:isopentenyl diphosphate biosynthetic process, methylerythritol 4-phosphate pathway"/>
    <property type="evidence" value="ECO:0007669"/>
    <property type="project" value="UniProtKB-UniRule"/>
</dbReference>
<comment type="catalytic activity">
    <reaction evidence="7">
        <text>(2E)-4-hydroxy-3-methylbut-2-enyl diphosphate + oxidized [flavodoxin] + H2O + 2 H(+) = 2-C-methyl-D-erythritol 2,4-cyclic diphosphate + reduced [flavodoxin]</text>
        <dbReference type="Rhea" id="RHEA:43604"/>
        <dbReference type="Rhea" id="RHEA-COMP:10622"/>
        <dbReference type="Rhea" id="RHEA-COMP:10623"/>
        <dbReference type="ChEBI" id="CHEBI:15377"/>
        <dbReference type="ChEBI" id="CHEBI:15378"/>
        <dbReference type="ChEBI" id="CHEBI:57618"/>
        <dbReference type="ChEBI" id="CHEBI:58210"/>
        <dbReference type="ChEBI" id="CHEBI:58483"/>
        <dbReference type="ChEBI" id="CHEBI:128753"/>
        <dbReference type="EC" id="1.17.7.3"/>
    </reaction>
</comment>
<dbReference type="GO" id="GO:0051539">
    <property type="term" value="F:4 iron, 4 sulfur cluster binding"/>
    <property type="evidence" value="ECO:0007669"/>
    <property type="project" value="UniProtKB-UniRule"/>
</dbReference>
<dbReference type="Gene3D" id="3.20.20.20">
    <property type="entry name" value="Dihydropteroate synthase-like"/>
    <property type="match status" value="1"/>
</dbReference>
<dbReference type="Gene3D" id="3.30.413.10">
    <property type="entry name" value="Sulfite Reductase Hemoprotein, domain 1"/>
    <property type="match status" value="1"/>
</dbReference>
<dbReference type="SUPFAM" id="SSF56014">
    <property type="entry name" value="Nitrite and sulphite reductase 4Fe-4S domain-like"/>
    <property type="match status" value="1"/>
</dbReference>
<keyword evidence="1 7" id="KW-0004">4Fe-4S</keyword>
<dbReference type="Pfam" id="PF04551">
    <property type="entry name" value="GcpE"/>
    <property type="match status" value="1"/>
</dbReference>
<evidence type="ECO:0000256" key="1">
    <source>
        <dbReference type="ARBA" id="ARBA00022485"/>
    </source>
</evidence>
<gene>
    <name evidence="7" type="primary">ispG</name>
    <name evidence="10" type="ORF">ENV82_04920</name>
</gene>
<sequence>MRKIKKVVRIGNIYIGGENPIRVQSMTKTDTRDVDATVNEILQLEDAGCEIVRVAVKDMESAFKIKEIKKKIHIPLVADIHFDPRLAVEAIKGGVDKIRLNPSNIQNKEWIKKIATLCKERDIPIRVGANLGSFKERPKDLVMAMVESVKNEVEILNSTGFDNIILSAKASNVLTTVKVNEIISDMFDYPIHIGITEAGPLTDSLVKSSIGIGILLSEGIGDTLRVSITGTPVNEVVAGFDILKALGLREFGMEIVSCPMCGRTEFDIQSIVDKLKSDFRDVRKKIKVAVMGCVVNGPGEAKDADIGVACGKNSGVLFKQGRCVKVLKGEEIYPVLKSEIEKLISD</sequence>